<evidence type="ECO:0000256" key="1">
    <source>
        <dbReference type="ARBA" id="ARBA00022729"/>
    </source>
</evidence>
<dbReference type="Pfam" id="PF13174">
    <property type="entry name" value="TPR_6"/>
    <property type="match status" value="3"/>
</dbReference>
<feature type="repeat" description="TPR" evidence="2">
    <location>
        <begin position="324"/>
        <end position="357"/>
    </location>
</feature>
<dbReference type="InterPro" id="IPR019734">
    <property type="entry name" value="TPR_rpt"/>
</dbReference>
<name>A0A1H3XKY8_9BACE</name>
<evidence type="ECO:0000313" key="5">
    <source>
        <dbReference type="Proteomes" id="UP000183040"/>
    </source>
</evidence>
<keyword evidence="1" id="KW-0732">Signal</keyword>
<gene>
    <name evidence="4" type="ORF">SAMN04487924_101293</name>
</gene>
<feature type="repeat" description="TPR" evidence="2">
    <location>
        <begin position="554"/>
        <end position="587"/>
    </location>
</feature>
<dbReference type="InterPro" id="IPR011990">
    <property type="entry name" value="TPR-like_helical_dom_sf"/>
</dbReference>
<dbReference type="SUPFAM" id="SSF48452">
    <property type="entry name" value="TPR-like"/>
    <property type="match status" value="5"/>
</dbReference>
<feature type="repeat" description="TPR" evidence="2">
    <location>
        <begin position="438"/>
        <end position="471"/>
    </location>
</feature>
<dbReference type="PANTHER" id="PTHR12558">
    <property type="entry name" value="CELL DIVISION CYCLE 16,23,27"/>
    <property type="match status" value="1"/>
</dbReference>
<evidence type="ECO:0000256" key="2">
    <source>
        <dbReference type="PROSITE-ProRule" id="PRU00339"/>
    </source>
</evidence>
<keyword evidence="2" id="KW-0802">TPR repeat</keyword>
<feature type="domain" description="Outer membrane lipoprotein BamD-like" evidence="3">
    <location>
        <begin position="627"/>
        <end position="702"/>
    </location>
</feature>
<dbReference type="Pfam" id="PF13432">
    <property type="entry name" value="TPR_16"/>
    <property type="match status" value="2"/>
</dbReference>
<dbReference type="Pfam" id="PF13181">
    <property type="entry name" value="TPR_8"/>
    <property type="match status" value="1"/>
</dbReference>
<sequence length="1011" mass="116110">MHKHPIMKKEITRLICAAICCTPIIGFAQTSDKFTSADNLYKEGKELFQEKNYAAALPALKAFVKQKPATGLLQDAEYMLVSSAYELKDKNRIELLRKYLDRYPDTPYANRIYALLASCYFYEGKYDEALALFNSADLDLLGNEERDDCTYQLATCYLKTDNLREAAIWFETLRANSPKYAKDCDYYLSYIRYTQKRYTEALKGFLPLQDDSKYKALVPYYIAEIYTQLKNYDKAQIVAQNYLSAYPNNEHAAEMYRILGDAYYHFGQYHQAVEAFNNYLNKDRSAPRRDALYMLGLSYYQTKVYSKAAETLGKVTTDNDALTQNAYLHMGLSYLQLAEKNKARMAFEQAAASNANMQIKEQAAYNYALCLHETSFSAFGESVTAFEKFLNEFPTSPYAEKVSSYLVEVYMNTRSYDAALKSIDRIAKPSAQILEAKQKILFQLGTQSFANADFEQALKYLNQSIAIGQYNRQTKADAYYWCGESYYRLNRMVEAARDFNAYLQLTTQPNNEMYALANYNLGYIAFHRKDYTQASNYFQKYVQLEKGENATALADAYNRIGDCHLHVRNFEEAKQYYSQAEQMNTSSGDYSFYQLALVSGLQKDYTGKITLLNRLVGKYPASPYAVNAIYEKGRSYVLMDNNNQAITSFKELLTKYPESPVSRKAAAEIGLLYYQKGDYNQAIEAYKQVIEKYPGSEEARLAMRDLKSIYVDLNRIDEFAALANAMPGHIRFDANEQDSLTYAAAEKIYARGRMEEAKTSLNKYLQTFPEGAFSLNAHYYLCLIGNEQKNYDMILLHSGKLLEYPNNPFAEEALILRAEVQFNQQNMAEALASYKMLKEKATNVERRQLAETGILRCAFLLRDDIETIHAATDLLAEAKLSPELRNEALYYRAKAYTKQKADKKAMEDYRELAKDTRNSYGAEAKYQVAQSLYDAKEYAAAEKELLNYIEQSTPHAYWLARSFILLSDVYHATGKDLDARQYLLSLQQNYQGNDDIESMIESRLSKLKVEN</sequence>
<dbReference type="Pfam" id="PF13525">
    <property type="entry name" value="YfiO"/>
    <property type="match status" value="1"/>
</dbReference>
<dbReference type="Gene3D" id="1.25.40.10">
    <property type="entry name" value="Tetratricopeptide repeat domain"/>
    <property type="match status" value="9"/>
</dbReference>
<dbReference type="PROSITE" id="PS50293">
    <property type="entry name" value="TPR_REGION"/>
    <property type="match status" value="1"/>
</dbReference>
<dbReference type="InterPro" id="IPR006597">
    <property type="entry name" value="Sel1-like"/>
</dbReference>
<dbReference type="Proteomes" id="UP000183040">
    <property type="component" value="Unassembled WGS sequence"/>
</dbReference>
<feature type="repeat" description="TPR" evidence="2">
    <location>
        <begin position="663"/>
        <end position="696"/>
    </location>
</feature>
<feature type="repeat" description="TPR" evidence="2">
    <location>
        <begin position="515"/>
        <end position="548"/>
    </location>
</feature>
<dbReference type="InterPro" id="IPR039565">
    <property type="entry name" value="BamD-like"/>
</dbReference>
<protein>
    <submittedName>
        <fullName evidence="4">Tetratricopeptide repeat-containing protein</fullName>
    </submittedName>
</protein>
<dbReference type="PROSITE" id="PS50005">
    <property type="entry name" value="TPR"/>
    <property type="match status" value="7"/>
</dbReference>
<reference evidence="4 5" key="1">
    <citation type="submission" date="2016-10" db="EMBL/GenBank/DDBJ databases">
        <authorList>
            <person name="de Groot N.N."/>
        </authorList>
    </citation>
    <scope>NUCLEOTIDE SEQUENCE [LARGE SCALE GENOMIC DNA]</scope>
    <source>
        <strain evidence="4 5">NLAE-zl-G339</strain>
    </source>
</reference>
<feature type="repeat" description="TPR" evidence="2">
    <location>
        <begin position="626"/>
        <end position="659"/>
    </location>
</feature>
<dbReference type="SMART" id="SM00028">
    <property type="entry name" value="TPR"/>
    <property type="match status" value="15"/>
</dbReference>
<dbReference type="PANTHER" id="PTHR12558:SF13">
    <property type="entry name" value="CELL DIVISION CYCLE PROTEIN 27 HOMOLOG"/>
    <property type="match status" value="1"/>
</dbReference>
<dbReference type="SMART" id="SM00671">
    <property type="entry name" value="SEL1"/>
    <property type="match status" value="3"/>
</dbReference>
<evidence type="ECO:0000259" key="3">
    <source>
        <dbReference type="Pfam" id="PF13525"/>
    </source>
</evidence>
<proteinExistence type="predicted"/>
<evidence type="ECO:0000313" key="4">
    <source>
        <dbReference type="EMBL" id="SDZ99601.1"/>
    </source>
</evidence>
<organism evidence="4 5">
    <name type="scientific">Bacteroides xylanisolvens</name>
    <dbReference type="NCBI Taxonomy" id="371601"/>
    <lineage>
        <taxon>Bacteria</taxon>
        <taxon>Pseudomonadati</taxon>
        <taxon>Bacteroidota</taxon>
        <taxon>Bacteroidia</taxon>
        <taxon>Bacteroidales</taxon>
        <taxon>Bacteroidaceae</taxon>
        <taxon>Bacteroides</taxon>
    </lineage>
</organism>
<feature type="repeat" description="TPR" evidence="2">
    <location>
        <begin position="253"/>
        <end position="286"/>
    </location>
</feature>
<dbReference type="Pfam" id="PF13424">
    <property type="entry name" value="TPR_12"/>
    <property type="match status" value="1"/>
</dbReference>
<accession>A0A1H3XKY8</accession>
<dbReference type="EMBL" id="FNRP01000001">
    <property type="protein sequence ID" value="SDZ99601.1"/>
    <property type="molecule type" value="Genomic_DNA"/>
</dbReference>
<dbReference type="AlphaFoldDB" id="A0A1H3XKY8"/>